<feature type="signal peptide" evidence="5">
    <location>
        <begin position="1"/>
        <end position="22"/>
    </location>
</feature>
<feature type="chain" id="PRO_5038705108" evidence="5">
    <location>
        <begin position="23"/>
        <end position="402"/>
    </location>
</feature>
<keyword evidence="5" id="KW-0732">Signal</keyword>
<evidence type="ECO:0000256" key="3">
    <source>
        <dbReference type="PROSITE-ProRule" id="PRU01100"/>
    </source>
</evidence>
<dbReference type="AlphaFoldDB" id="A0A1H6AE10"/>
<evidence type="ECO:0000313" key="8">
    <source>
        <dbReference type="Proteomes" id="UP000236723"/>
    </source>
</evidence>
<dbReference type="Gene3D" id="3.20.20.80">
    <property type="entry name" value="Glycosidases"/>
    <property type="match status" value="1"/>
</dbReference>
<feature type="active site" description="Nucleophile" evidence="3">
    <location>
        <position position="327"/>
    </location>
</feature>
<gene>
    <name evidence="7" type="ORF">SAMN04489712_105379</name>
</gene>
<dbReference type="Proteomes" id="UP000236723">
    <property type="component" value="Unassembled WGS sequence"/>
</dbReference>
<dbReference type="EMBL" id="FNVO01000005">
    <property type="protein sequence ID" value="SEG46721.1"/>
    <property type="molecule type" value="Genomic_DNA"/>
</dbReference>
<dbReference type="GO" id="GO:0004553">
    <property type="term" value="F:hydrolase activity, hydrolyzing O-glycosyl compounds"/>
    <property type="evidence" value="ECO:0007669"/>
    <property type="project" value="InterPro"/>
</dbReference>
<evidence type="ECO:0000256" key="1">
    <source>
        <dbReference type="ARBA" id="ARBA00022801"/>
    </source>
</evidence>
<evidence type="ECO:0000256" key="5">
    <source>
        <dbReference type="SAM" id="SignalP"/>
    </source>
</evidence>
<evidence type="ECO:0000313" key="7">
    <source>
        <dbReference type="EMBL" id="SEG46721.1"/>
    </source>
</evidence>
<dbReference type="OrthoDB" id="9816550at2"/>
<name>A0A1H6AE10_9ACTN</name>
<dbReference type="RefSeq" id="WP_103938336.1">
    <property type="nucleotide sequence ID" value="NZ_FNVO01000005.1"/>
</dbReference>
<dbReference type="SUPFAM" id="SSF51445">
    <property type="entry name" value="(Trans)glycosidases"/>
    <property type="match status" value="1"/>
</dbReference>
<accession>A0A1H6AE10</accession>
<feature type="compositionally biased region" description="Polar residues" evidence="4">
    <location>
        <begin position="44"/>
        <end position="54"/>
    </location>
</feature>
<proteinExistence type="inferred from homology"/>
<dbReference type="PROSITE" id="PS51764">
    <property type="entry name" value="GH26"/>
    <property type="match status" value="1"/>
</dbReference>
<sequence length="402" mass="45207">MATRRSRSPHTGRRFRIRPVLAAVTGVCCGAVATMVALDPGTPSGQAFSASQAVRQEGPRPVPPPIERLPDVPGNAVPDSRDAAPAAPRQTGECTVDRLLVPSCGAWWGAAVSDFPQDQAVRDFEHKIGRPLAIYHDYHRGRKLFPTETDIAIAREPGRRRLLLLNWKPDDGESWAQVAAGSMDDHIDVLSRHIKRNFPERFWLAIHHEPEDEVRESPGSGYTATDFRNMFRHVVQRFRANGVDNAIFTVVFMAYSGYVIKPWYKKLYPGDDVVDWIGYDAYAFATTKTFSQLVDQAAPNEHKQGLEGFYRWSRRHFSDDKPMMLGEWGGSELSGDPGDKARLFRSLGRQIKNFPALKALVYWEHPNGPKFGDTRVDSSPMALQAYREIGRLPYFNPPVPPR</sequence>
<keyword evidence="2 3" id="KW-0326">Glycosidase</keyword>
<comment type="similarity">
    <text evidence="3">Belongs to the glycosyl hydrolase 26 family.</text>
</comment>
<keyword evidence="8" id="KW-1185">Reference proteome</keyword>
<organism evidence="7 8">
    <name type="scientific">Thermomonospora echinospora</name>
    <dbReference type="NCBI Taxonomy" id="1992"/>
    <lineage>
        <taxon>Bacteria</taxon>
        <taxon>Bacillati</taxon>
        <taxon>Actinomycetota</taxon>
        <taxon>Actinomycetes</taxon>
        <taxon>Streptosporangiales</taxon>
        <taxon>Thermomonosporaceae</taxon>
        <taxon>Thermomonospora</taxon>
    </lineage>
</organism>
<evidence type="ECO:0000256" key="2">
    <source>
        <dbReference type="ARBA" id="ARBA00023295"/>
    </source>
</evidence>
<feature type="domain" description="GH26" evidence="6">
    <location>
        <begin position="82"/>
        <end position="386"/>
    </location>
</feature>
<reference evidence="8" key="1">
    <citation type="submission" date="2016-10" db="EMBL/GenBank/DDBJ databases">
        <authorList>
            <person name="Varghese N."/>
            <person name="Submissions S."/>
        </authorList>
    </citation>
    <scope>NUCLEOTIDE SEQUENCE [LARGE SCALE GENOMIC DNA]</scope>
    <source>
        <strain evidence="8">DSM 43163</strain>
    </source>
</reference>
<feature type="region of interest" description="Disordered" evidence="4">
    <location>
        <begin position="44"/>
        <end position="90"/>
    </location>
</feature>
<dbReference type="Pfam" id="PF02156">
    <property type="entry name" value="Glyco_hydro_26"/>
    <property type="match status" value="1"/>
</dbReference>
<evidence type="ECO:0000256" key="4">
    <source>
        <dbReference type="SAM" id="MobiDB-lite"/>
    </source>
</evidence>
<evidence type="ECO:0000259" key="6">
    <source>
        <dbReference type="PROSITE" id="PS51764"/>
    </source>
</evidence>
<protein>
    <submittedName>
        <fullName evidence="7">Glycosyl hydrolase family 26</fullName>
    </submittedName>
</protein>
<keyword evidence="1 3" id="KW-0378">Hydrolase</keyword>
<feature type="active site" description="Proton donor" evidence="3">
    <location>
        <position position="209"/>
    </location>
</feature>
<dbReference type="InterPro" id="IPR022790">
    <property type="entry name" value="GH26_dom"/>
</dbReference>
<dbReference type="InterPro" id="IPR017853">
    <property type="entry name" value="GH"/>
</dbReference>